<organism evidence="2 3">
    <name type="scientific">Pontibacillus chungwhensis</name>
    <dbReference type="NCBI Taxonomy" id="265426"/>
    <lineage>
        <taxon>Bacteria</taxon>
        <taxon>Bacillati</taxon>
        <taxon>Bacillota</taxon>
        <taxon>Bacilli</taxon>
        <taxon>Bacillales</taxon>
        <taxon>Bacillaceae</taxon>
        <taxon>Pontibacillus</taxon>
    </lineage>
</organism>
<sequence length="262" mass="30837">MSEKKRNKTQERVQSILQLLSQGKTREDIALKYKMKTWKSIDMFMRRQGYRWDPDEGTYFPKEEEQASDIHIEEDVQKNAPEHDDRAEDIIIALQRARDIRVVARQFQFKNHRDLGAYMRSKHYYWNAEQNNYTLSTRKESTFIEKLLEQIPSFTNIRYHSGQNDGSGLEKFYPVFEFLNENLDGLKNLLTYPQEAQGVQPVQPTPSSTNIEQTNQNEYKVPVRSSIYELIHNFAEETSVNPETLLENAIKQYVLNHDPATP</sequence>
<proteinExistence type="predicted"/>
<evidence type="ECO:0000313" key="3">
    <source>
        <dbReference type="Proteomes" id="UP001236652"/>
    </source>
</evidence>
<protein>
    <submittedName>
        <fullName evidence="2">Uncharacterized protein</fullName>
    </submittedName>
</protein>
<dbReference type="RefSeq" id="WP_284526594.1">
    <property type="nucleotide sequence ID" value="NZ_CP126446.1"/>
</dbReference>
<keyword evidence="3" id="KW-1185">Reference proteome</keyword>
<evidence type="ECO:0000256" key="1">
    <source>
        <dbReference type="SAM" id="MobiDB-lite"/>
    </source>
</evidence>
<dbReference type="EMBL" id="CP126446">
    <property type="protein sequence ID" value="WIF97833.1"/>
    <property type="molecule type" value="Genomic_DNA"/>
</dbReference>
<dbReference type="Proteomes" id="UP001236652">
    <property type="component" value="Chromosome"/>
</dbReference>
<gene>
    <name evidence="2" type="ORF">QNI29_19230</name>
</gene>
<feature type="region of interest" description="Disordered" evidence="1">
    <location>
        <begin position="198"/>
        <end position="217"/>
    </location>
</feature>
<reference evidence="2 3" key="1">
    <citation type="submission" date="2023-05" db="EMBL/GenBank/DDBJ databases">
        <title>Comparative genomics reveals the evidence of polycyclic aromatic hydrocarbons degradation in moderately halophilic genus Pontibacillus.</title>
        <authorList>
            <person name="Yang H."/>
            <person name="Qian Z."/>
        </authorList>
    </citation>
    <scope>NUCLEOTIDE SEQUENCE [LARGE SCALE GENOMIC DNA]</scope>
    <source>
        <strain evidence="3">HN14</strain>
    </source>
</reference>
<feature type="compositionally biased region" description="Polar residues" evidence="1">
    <location>
        <begin position="200"/>
        <end position="217"/>
    </location>
</feature>
<name>A0ABY8UWN2_9BACI</name>
<evidence type="ECO:0000313" key="2">
    <source>
        <dbReference type="EMBL" id="WIF97833.1"/>
    </source>
</evidence>
<accession>A0ABY8UWN2</accession>